<sequence>MPSISQDPYCLVDAEDILPAGRCSEQLEDDAYQVLRHWEKSFRKDSNGFSGDEGSLIKAVAECLLVDVRALGEEREASTSARDIGRDSTSGAMVEEAERAKSVTGRRALPRKILRVVPVKLSDVPVARRPNGTVAGCTTHNSAVYLGKKPGAKQGTG</sequence>
<evidence type="ECO:0000313" key="3">
    <source>
        <dbReference type="Proteomes" id="UP000076532"/>
    </source>
</evidence>
<evidence type="ECO:0000313" key="2">
    <source>
        <dbReference type="EMBL" id="KZP21628.1"/>
    </source>
</evidence>
<dbReference type="Proteomes" id="UP000076532">
    <property type="component" value="Unassembled WGS sequence"/>
</dbReference>
<protein>
    <submittedName>
        <fullName evidence="2">Uncharacterized protein</fullName>
    </submittedName>
</protein>
<feature type="region of interest" description="Disordered" evidence="1">
    <location>
        <begin position="76"/>
        <end position="103"/>
    </location>
</feature>
<reference evidence="2 3" key="1">
    <citation type="journal article" date="2016" name="Mol. Biol. Evol.">
        <title>Comparative Genomics of Early-Diverging Mushroom-Forming Fungi Provides Insights into the Origins of Lignocellulose Decay Capabilities.</title>
        <authorList>
            <person name="Nagy L.G."/>
            <person name="Riley R."/>
            <person name="Tritt A."/>
            <person name="Adam C."/>
            <person name="Daum C."/>
            <person name="Floudas D."/>
            <person name="Sun H."/>
            <person name="Yadav J.S."/>
            <person name="Pangilinan J."/>
            <person name="Larsson K.H."/>
            <person name="Matsuura K."/>
            <person name="Barry K."/>
            <person name="Labutti K."/>
            <person name="Kuo R."/>
            <person name="Ohm R.A."/>
            <person name="Bhattacharya S.S."/>
            <person name="Shirouzu T."/>
            <person name="Yoshinaga Y."/>
            <person name="Martin F.M."/>
            <person name="Grigoriev I.V."/>
            <person name="Hibbett D.S."/>
        </authorList>
    </citation>
    <scope>NUCLEOTIDE SEQUENCE [LARGE SCALE GENOMIC DNA]</scope>
    <source>
        <strain evidence="2 3">CBS 109695</strain>
    </source>
</reference>
<dbReference type="AlphaFoldDB" id="A0A166K827"/>
<accession>A0A166K827</accession>
<name>A0A166K827_9AGAM</name>
<keyword evidence="3" id="KW-1185">Reference proteome</keyword>
<gene>
    <name evidence="2" type="ORF">FIBSPDRAFT_931628</name>
</gene>
<evidence type="ECO:0000256" key="1">
    <source>
        <dbReference type="SAM" id="MobiDB-lite"/>
    </source>
</evidence>
<proteinExistence type="predicted"/>
<organism evidence="2 3">
    <name type="scientific">Athelia psychrophila</name>
    <dbReference type="NCBI Taxonomy" id="1759441"/>
    <lineage>
        <taxon>Eukaryota</taxon>
        <taxon>Fungi</taxon>
        <taxon>Dikarya</taxon>
        <taxon>Basidiomycota</taxon>
        <taxon>Agaricomycotina</taxon>
        <taxon>Agaricomycetes</taxon>
        <taxon>Agaricomycetidae</taxon>
        <taxon>Atheliales</taxon>
        <taxon>Atheliaceae</taxon>
        <taxon>Athelia</taxon>
    </lineage>
</organism>
<dbReference type="EMBL" id="KV417546">
    <property type="protein sequence ID" value="KZP21628.1"/>
    <property type="molecule type" value="Genomic_DNA"/>
</dbReference>